<feature type="region of interest" description="Disordered" evidence="1">
    <location>
        <begin position="93"/>
        <end position="112"/>
    </location>
</feature>
<comment type="caution">
    <text evidence="2">The sequence shown here is derived from an EMBL/GenBank/DDBJ whole genome shotgun (WGS) entry which is preliminary data.</text>
</comment>
<reference evidence="2 3" key="1">
    <citation type="submission" date="2021-01" db="EMBL/GenBank/DDBJ databases">
        <title>Whole genome shotgun sequence of Actinoplanes durhamensis NBRC 14914.</title>
        <authorList>
            <person name="Komaki H."/>
            <person name="Tamura T."/>
        </authorList>
    </citation>
    <scope>NUCLEOTIDE SEQUENCE [LARGE SCALE GENOMIC DNA]</scope>
    <source>
        <strain evidence="2 3">NBRC 14914</strain>
    </source>
</reference>
<evidence type="ECO:0000313" key="3">
    <source>
        <dbReference type="Proteomes" id="UP000637628"/>
    </source>
</evidence>
<accession>A0ABQ3Z860</accession>
<keyword evidence="3" id="KW-1185">Reference proteome</keyword>
<gene>
    <name evidence="2" type="ORF">Adu01nite_73720</name>
</gene>
<name>A0ABQ3Z860_9ACTN</name>
<protein>
    <recommendedName>
        <fullName evidence="4">ESX-1 secretion-associated protein</fullName>
    </recommendedName>
</protein>
<sequence length="112" mass="11164">MTTGADGVQFPAASVRRHADAVSAASDQMTQARSAVHEVTMDSAAYGQLCQFLPGLLSPVFTGAAEVMADAVEALSETALKLRATAGGMDAADLGSAGRVTDAGGSGPVLPL</sequence>
<evidence type="ECO:0000256" key="1">
    <source>
        <dbReference type="SAM" id="MobiDB-lite"/>
    </source>
</evidence>
<dbReference type="RefSeq" id="WP_203733871.1">
    <property type="nucleotide sequence ID" value="NZ_BAAATX010000036.1"/>
</dbReference>
<dbReference type="Proteomes" id="UP000637628">
    <property type="component" value="Unassembled WGS sequence"/>
</dbReference>
<evidence type="ECO:0000313" key="2">
    <source>
        <dbReference type="EMBL" id="GIE06022.1"/>
    </source>
</evidence>
<evidence type="ECO:0008006" key="4">
    <source>
        <dbReference type="Google" id="ProtNLM"/>
    </source>
</evidence>
<organism evidence="2 3">
    <name type="scientific">Paractinoplanes durhamensis</name>
    <dbReference type="NCBI Taxonomy" id="113563"/>
    <lineage>
        <taxon>Bacteria</taxon>
        <taxon>Bacillati</taxon>
        <taxon>Actinomycetota</taxon>
        <taxon>Actinomycetes</taxon>
        <taxon>Micromonosporales</taxon>
        <taxon>Micromonosporaceae</taxon>
        <taxon>Paractinoplanes</taxon>
    </lineage>
</organism>
<dbReference type="EMBL" id="BOML01000058">
    <property type="protein sequence ID" value="GIE06022.1"/>
    <property type="molecule type" value="Genomic_DNA"/>
</dbReference>
<proteinExistence type="predicted"/>